<evidence type="ECO:0000256" key="1">
    <source>
        <dbReference type="SAM" id="MobiDB-lite"/>
    </source>
</evidence>
<evidence type="ECO:0000313" key="3">
    <source>
        <dbReference type="Proteomes" id="UP000003688"/>
    </source>
</evidence>
<sequence>MTCNNTLDKPPQRIMSKRFTATEKWEKEWFQQLTPRLKCFWLYLCDHCDAAGVWEPNFGLASYKIGDKVSPASMKEFGDRVHLLPSGKYWISGFIAFQYPKLSRECKPHIPIFRSIEANGLSPLIDACSKGFHTLSEGYPKGIHTLQDKDTDKDKGKELVKDKDKAKEQPFAPPTLEEMKAFGATIGLPEIECEKCHDYYQSKDWKVGPKAQMKDWQAAARNWRRNWQENNGDLFNQKPDYEKGF</sequence>
<reference evidence="2 3" key="1">
    <citation type="journal article" date="2011" name="J. Bacteriol.">
        <title>Genome sequence of 'Pedosphaera parvula' Ellin514, an aerobic Verrucomicrobial isolate from pasture soil.</title>
        <authorList>
            <person name="Kant R."/>
            <person name="van Passel M.W."/>
            <person name="Sangwan P."/>
            <person name="Palva A."/>
            <person name="Lucas S."/>
            <person name="Copeland A."/>
            <person name="Lapidus A."/>
            <person name="Glavina Del Rio T."/>
            <person name="Dalin E."/>
            <person name="Tice H."/>
            <person name="Bruce D."/>
            <person name="Goodwin L."/>
            <person name="Pitluck S."/>
            <person name="Chertkov O."/>
            <person name="Larimer F.W."/>
            <person name="Land M.L."/>
            <person name="Hauser L."/>
            <person name="Brettin T.S."/>
            <person name="Detter J.C."/>
            <person name="Han S."/>
            <person name="de Vos W.M."/>
            <person name="Janssen P.H."/>
            <person name="Smidt H."/>
        </authorList>
    </citation>
    <scope>NUCLEOTIDE SEQUENCE [LARGE SCALE GENOMIC DNA]</scope>
    <source>
        <strain evidence="2 3">Ellin514</strain>
    </source>
</reference>
<protein>
    <submittedName>
        <fullName evidence="2">Uncharacterized protein</fullName>
    </submittedName>
</protein>
<feature type="region of interest" description="Disordered" evidence="1">
    <location>
        <begin position="143"/>
        <end position="167"/>
    </location>
</feature>
<evidence type="ECO:0000313" key="2">
    <source>
        <dbReference type="EMBL" id="EEF63371.1"/>
    </source>
</evidence>
<feature type="compositionally biased region" description="Basic and acidic residues" evidence="1">
    <location>
        <begin position="146"/>
        <end position="167"/>
    </location>
</feature>
<dbReference type="EMBL" id="ABOX02000001">
    <property type="protein sequence ID" value="EEF63371.1"/>
    <property type="molecule type" value="Genomic_DNA"/>
</dbReference>
<proteinExistence type="predicted"/>
<comment type="caution">
    <text evidence="2">The sequence shown here is derived from an EMBL/GenBank/DDBJ whole genome shotgun (WGS) entry which is preliminary data.</text>
</comment>
<name>B9XA30_PEDPL</name>
<dbReference type="AlphaFoldDB" id="B9XA30"/>
<gene>
    <name evidence="2" type="ORF">Cflav_PD6006</name>
</gene>
<dbReference type="Proteomes" id="UP000003688">
    <property type="component" value="Unassembled WGS sequence"/>
</dbReference>
<accession>B9XA30</accession>
<organism evidence="2 3">
    <name type="scientific">Pedosphaera parvula (strain Ellin514)</name>
    <dbReference type="NCBI Taxonomy" id="320771"/>
    <lineage>
        <taxon>Bacteria</taxon>
        <taxon>Pseudomonadati</taxon>
        <taxon>Verrucomicrobiota</taxon>
        <taxon>Pedosphaerae</taxon>
        <taxon>Pedosphaerales</taxon>
        <taxon>Pedosphaeraceae</taxon>
        <taxon>Pedosphaera</taxon>
    </lineage>
</organism>
<dbReference type="STRING" id="320771.Cflav_PD6006"/>
<keyword evidence="3" id="KW-1185">Reference proteome</keyword>